<protein>
    <submittedName>
        <fullName evidence="1">Uncharacterized protein</fullName>
    </submittedName>
</protein>
<dbReference type="Proteomes" id="UP000529861">
    <property type="component" value="Unassembled WGS sequence"/>
</dbReference>
<gene>
    <name evidence="1" type="ORF">HKI81_02705</name>
</gene>
<dbReference type="EMBL" id="JABEQB010000005">
    <property type="protein sequence ID" value="NNG66150.1"/>
    <property type="molecule type" value="Genomic_DNA"/>
</dbReference>
<dbReference type="AlphaFoldDB" id="A0A7Y2L6E6"/>
<name>A0A7Y2L6E6_9THEO</name>
<organism evidence="1 2">
    <name type="scientific">Caldanaerobacter subterraneus</name>
    <dbReference type="NCBI Taxonomy" id="911092"/>
    <lineage>
        <taxon>Bacteria</taxon>
        <taxon>Bacillati</taxon>
        <taxon>Bacillota</taxon>
        <taxon>Clostridia</taxon>
        <taxon>Thermoanaerobacterales</taxon>
        <taxon>Thermoanaerobacteraceae</taxon>
        <taxon>Caldanaerobacter</taxon>
    </lineage>
</organism>
<dbReference type="InterPro" id="IPR027417">
    <property type="entry name" value="P-loop_NTPase"/>
</dbReference>
<accession>A0A7Y2L6E6</accession>
<dbReference type="RefSeq" id="WP_170270363.1">
    <property type="nucleotide sequence ID" value="NZ_JABEQB010000005.1"/>
</dbReference>
<evidence type="ECO:0000313" key="2">
    <source>
        <dbReference type="Proteomes" id="UP000529861"/>
    </source>
</evidence>
<evidence type="ECO:0000313" key="1">
    <source>
        <dbReference type="EMBL" id="NNG66150.1"/>
    </source>
</evidence>
<reference evidence="1 2" key="1">
    <citation type="submission" date="2020-04" db="EMBL/GenBank/DDBJ databases">
        <title>Draft genome sequence of Caldanaerobacter sunterraneus. strain 1523vc isolated from Griffin hot spring, Kamchatka, Russia.</title>
        <authorList>
            <person name="Toshchakov S.V."/>
            <person name="Podosokorskaya O.A."/>
            <person name="Kublanov I.V."/>
            <person name="Korzhenkov A."/>
            <person name="Patrushev M.V."/>
        </authorList>
    </citation>
    <scope>NUCLEOTIDE SEQUENCE [LARGE SCALE GENOMIC DNA]</scope>
    <source>
        <strain evidence="1 2">1523vc</strain>
    </source>
</reference>
<sequence length="564" mass="67495">MIATLTKEINTSHDELEKQFNHYWECLTNEKYWYSNKFRILNYEAGTGKTLKTFEFFGRMYKEGYNYRILYVQYFTKDNSLINTINYINDEAGAKIAGFIDSKITKSAYKDAIKSQVLCITHAMYREICKGKHKNLIQNRDILVIDEFPNLYEEFVITKQDIRELLKFTDLDDNVKKLHDYILRKINENSISKNKMKIIKFNDENMHKIIKHIYNIVHSKEEKKFLYKFKKLFENVVILNNNTLYTFENKIEYKLLKNNIILDANGGFDYRYQINPIFEVDNQSKVFDYKDSVINFYNLNTSKTALKKYEDYVFVTLNEIKQTIKQGDKQLIIIDKENAEKIKEYAKYSFDWDSVKVDYFGNLVGKNDYRDFNKIWLLKTPNFNFSTYILQYMFYSGKRFDNRYNLDRVIQNRVTRFKSEELEKLRQSILLGEFYQAIKRINRYNTKSSEINIITNDEVIVNKIKNQFKGIELVNKNISVSLKQNYNTKQDKSQELIGKYKAIILEAINKKQDQINKADIVNQLGLDKSNLHRFFKNEEIIKFNNLYKVKVLKHYLFIDFKSIS</sequence>
<dbReference type="SUPFAM" id="SSF52540">
    <property type="entry name" value="P-loop containing nucleoside triphosphate hydrolases"/>
    <property type="match status" value="1"/>
</dbReference>
<proteinExistence type="predicted"/>
<comment type="caution">
    <text evidence="1">The sequence shown here is derived from an EMBL/GenBank/DDBJ whole genome shotgun (WGS) entry which is preliminary data.</text>
</comment>